<accession>A0A2G5BAE5</accession>
<dbReference type="AlphaFoldDB" id="A0A2G5BAE5"/>
<feature type="compositionally biased region" description="Low complexity" evidence="1">
    <location>
        <begin position="10"/>
        <end position="27"/>
    </location>
</feature>
<protein>
    <recommendedName>
        <fullName evidence="4">Velvet domain-containing protein</fullName>
    </recommendedName>
</protein>
<organism evidence="2 3">
    <name type="scientific">Coemansia reversa (strain ATCC 12441 / NRRL 1564)</name>
    <dbReference type="NCBI Taxonomy" id="763665"/>
    <lineage>
        <taxon>Eukaryota</taxon>
        <taxon>Fungi</taxon>
        <taxon>Fungi incertae sedis</taxon>
        <taxon>Zoopagomycota</taxon>
        <taxon>Kickxellomycotina</taxon>
        <taxon>Kickxellomycetes</taxon>
        <taxon>Kickxellales</taxon>
        <taxon>Kickxellaceae</taxon>
        <taxon>Coemansia</taxon>
    </lineage>
</organism>
<evidence type="ECO:0000256" key="1">
    <source>
        <dbReference type="SAM" id="MobiDB-lite"/>
    </source>
</evidence>
<feature type="region of interest" description="Disordered" evidence="1">
    <location>
        <begin position="1"/>
        <end position="47"/>
    </location>
</feature>
<dbReference type="EMBL" id="KZ303503">
    <property type="protein sequence ID" value="PIA15983.1"/>
    <property type="molecule type" value="Genomic_DNA"/>
</dbReference>
<proteinExistence type="predicted"/>
<keyword evidence="3" id="KW-1185">Reference proteome</keyword>
<evidence type="ECO:0000313" key="2">
    <source>
        <dbReference type="EMBL" id="PIA15983.1"/>
    </source>
</evidence>
<evidence type="ECO:0008006" key="4">
    <source>
        <dbReference type="Google" id="ProtNLM"/>
    </source>
</evidence>
<dbReference type="Proteomes" id="UP000242474">
    <property type="component" value="Unassembled WGS sequence"/>
</dbReference>
<gene>
    <name evidence="2" type="ORF">COEREDRAFT_92960</name>
</gene>
<name>A0A2G5BAE5_COERN</name>
<evidence type="ECO:0000313" key="3">
    <source>
        <dbReference type="Proteomes" id="UP000242474"/>
    </source>
</evidence>
<dbReference type="OrthoDB" id="5531941at2759"/>
<sequence>MTTLPTSQYSTGSSSSGSGSRRTSISSDLDNSRKIYRGSVQSPSNGVVNTPLDPVTVILECLNANGDSIKLKDGDAQGLVVYMGLASEDGTIDVDPSPKGERILIESSIGTPNVVKNQLVTEFKMFKICRPGRYRFHARVFNIYDTVPHLSSQINNIGRTPSDSLFNGLSCIVTINESKPISQ</sequence>
<reference evidence="2 3" key="1">
    <citation type="journal article" date="2015" name="Genome Biol. Evol.">
        <title>Phylogenomic analyses indicate that early fungi evolved digesting cell walls of algal ancestors of land plants.</title>
        <authorList>
            <person name="Chang Y."/>
            <person name="Wang S."/>
            <person name="Sekimoto S."/>
            <person name="Aerts A.L."/>
            <person name="Choi C."/>
            <person name="Clum A."/>
            <person name="LaButti K.M."/>
            <person name="Lindquist E.A."/>
            <person name="Yee Ngan C."/>
            <person name="Ohm R.A."/>
            <person name="Salamov A.A."/>
            <person name="Grigoriev I.V."/>
            <person name="Spatafora J.W."/>
            <person name="Berbee M.L."/>
        </authorList>
    </citation>
    <scope>NUCLEOTIDE SEQUENCE [LARGE SCALE GENOMIC DNA]</scope>
    <source>
        <strain evidence="2 3">NRRL 1564</strain>
    </source>
</reference>